<dbReference type="PANTHER" id="PTHR45809:SF3">
    <property type="entry name" value="VIRAL IAP-ASSOCIATED FACTOR HOMOLOG"/>
    <property type="match status" value="1"/>
</dbReference>
<evidence type="ECO:0000259" key="3">
    <source>
        <dbReference type="Pfam" id="PF02114"/>
    </source>
</evidence>
<reference evidence="4 5" key="1">
    <citation type="journal article" date="2018" name="PLoS ONE">
        <title>The draft genome of Kipferlia bialata reveals reductive genome evolution in fornicate parasites.</title>
        <authorList>
            <person name="Tanifuji G."/>
            <person name="Takabayashi S."/>
            <person name="Kume K."/>
            <person name="Takagi M."/>
            <person name="Nakayama T."/>
            <person name="Kamikawa R."/>
            <person name="Inagaki Y."/>
            <person name="Hashimoto T."/>
        </authorList>
    </citation>
    <scope>NUCLEOTIDE SEQUENCE [LARGE SCALE GENOMIC DNA]</scope>
    <source>
        <strain evidence="4">NY0173</strain>
    </source>
</reference>
<dbReference type="InterPro" id="IPR051498">
    <property type="entry name" value="Phosducin-like_chap/apop_reg"/>
</dbReference>
<comment type="caution">
    <text evidence="4">The sequence shown here is derived from an EMBL/GenBank/DDBJ whole genome shotgun (WGS) entry which is preliminary data.</text>
</comment>
<dbReference type="PANTHER" id="PTHR45809">
    <property type="entry name" value="VIRAL IAP-ASSOCIATED FACTOR HOMOLOG"/>
    <property type="match status" value="1"/>
</dbReference>
<dbReference type="Proteomes" id="UP000265618">
    <property type="component" value="Unassembled WGS sequence"/>
</dbReference>
<comment type="similarity">
    <text evidence="1">Belongs to the phosducin family.</text>
</comment>
<evidence type="ECO:0000313" key="5">
    <source>
        <dbReference type="Proteomes" id="UP000265618"/>
    </source>
</evidence>
<dbReference type="InterPro" id="IPR036249">
    <property type="entry name" value="Thioredoxin-like_sf"/>
</dbReference>
<name>A0A391NX89_9EUKA</name>
<evidence type="ECO:0000256" key="2">
    <source>
        <dbReference type="SAM" id="MobiDB-lite"/>
    </source>
</evidence>
<accession>A0A391NX89</accession>
<dbReference type="InterPro" id="IPR024253">
    <property type="entry name" value="Phosducin_thioredoxin-like_dom"/>
</dbReference>
<proteinExistence type="inferred from homology"/>
<dbReference type="Pfam" id="PF02114">
    <property type="entry name" value="Phosducin"/>
    <property type="match status" value="1"/>
</dbReference>
<dbReference type="AlphaFoldDB" id="A0A391NX89"/>
<dbReference type="EMBL" id="BDIP01004979">
    <property type="protein sequence ID" value="GCA63768.1"/>
    <property type="molecule type" value="Genomic_DNA"/>
</dbReference>
<gene>
    <name evidence="4" type="ORF">KIPB_011823</name>
</gene>
<dbReference type="GO" id="GO:0006457">
    <property type="term" value="P:protein folding"/>
    <property type="evidence" value="ECO:0007669"/>
    <property type="project" value="TreeGrafter"/>
</dbReference>
<feature type="compositionally biased region" description="Polar residues" evidence="2">
    <location>
        <begin position="203"/>
        <end position="217"/>
    </location>
</feature>
<organism evidence="4 5">
    <name type="scientific">Kipferlia bialata</name>
    <dbReference type="NCBI Taxonomy" id="797122"/>
    <lineage>
        <taxon>Eukaryota</taxon>
        <taxon>Metamonada</taxon>
        <taxon>Carpediemonas-like organisms</taxon>
        <taxon>Kipferlia</taxon>
    </lineage>
</organism>
<dbReference type="OrthoDB" id="45518at2759"/>
<dbReference type="SUPFAM" id="SSF52833">
    <property type="entry name" value="Thioredoxin-like"/>
    <property type="match status" value="1"/>
</dbReference>
<feature type="domain" description="Phosducin" evidence="3">
    <location>
        <begin position="29"/>
        <end position="190"/>
    </location>
</feature>
<feature type="region of interest" description="Disordered" evidence="2">
    <location>
        <begin position="198"/>
        <end position="217"/>
    </location>
</feature>
<protein>
    <recommendedName>
        <fullName evidence="3">Phosducin domain-containing protein</fullName>
    </recommendedName>
</protein>
<evidence type="ECO:0000256" key="1">
    <source>
        <dbReference type="ARBA" id="ARBA00009686"/>
    </source>
</evidence>
<evidence type="ECO:0000313" key="4">
    <source>
        <dbReference type="EMBL" id="GCA63768.1"/>
    </source>
</evidence>
<sequence length="217" mass="25331">WDDMHRKTRGLQTDVEIYEERRQLERDMTQVYAEAQEHIAMEKKTLEELEDMEDSFDDSDDFLEEYKERRRAEMRAYAELPKFGDLKWTNAQEYTQEVQEPVPCVVHLSQQHIPACNVLNARLKELSHKFGHVKFLAIKATDAIKNYPDHNCPTLVLYKDGKCLRQLVGTRAVGGRSVSADELEWMLAEQEMIKTDLEKDPRQQTATASSLIRTLIE</sequence>
<feature type="non-terminal residue" evidence="4">
    <location>
        <position position="1"/>
    </location>
</feature>
<dbReference type="GO" id="GO:0005737">
    <property type="term" value="C:cytoplasm"/>
    <property type="evidence" value="ECO:0007669"/>
    <property type="project" value="TreeGrafter"/>
</dbReference>
<dbReference type="Gene3D" id="3.40.30.10">
    <property type="entry name" value="Glutaredoxin"/>
    <property type="match status" value="1"/>
</dbReference>
<keyword evidence="5" id="KW-1185">Reference proteome</keyword>